<evidence type="ECO:0000313" key="6">
    <source>
        <dbReference type="Proteomes" id="UP000792457"/>
    </source>
</evidence>
<name>A0A8K0KJ22_LADFU</name>
<evidence type="ECO:0000256" key="3">
    <source>
        <dbReference type="SAM" id="Coils"/>
    </source>
</evidence>
<dbReference type="Proteomes" id="UP000792457">
    <property type="component" value="Unassembled WGS sequence"/>
</dbReference>
<dbReference type="OrthoDB" id="2123794at2759"/>
<dbReference type="InterPro" id="IPR026188">
    <property type="entry name" value="Lebercilin-like"/>
</dbReference>
<keyword evidence="6" id="KW-1185">Reference proteome</keyword>
<dbReference type="GO" id="GO:0042073">
    <property type="term" value="P:intraciliary transport"/>
    <property type="evidence" value="ECO:0007669"/>
    <property type="project" value="TreeGrafter"/>
</dbReference>
<dbReference type="GO" id="GO:0005930">
    <property type="term" value="C:axoneme"/>
    <property type="evidence" value="ECO:0007669"/>
    <property type="project" value="TreeGrafter"/>
</dbReference>
<evidence type="ECO:0000259" key="4">
    <source>
        <dbReference type="Pfam" id="PF15619"/>
    </source>
</evidence>
<accession>A0A8K0KJ22</accession>
<comment type="caution">
    <text evidence="5">The sequence shown here is derived from an EMBL/GenBank/DDBJ whole genome shotgun (WGS) entry which is preliminary data.</text>
</comment>
<keyword evidence="2 3" id="KW-0175">Coiled coil</keyword>
<reference evidence="5" key="2">
    <citation type="submission" date="2017-10" db="EMBL/GenBank/DDBJ databases">
        <title>Ladona fulva Genome sequencing and assembly.</title>
        <authorList>
            <person name="Murali S."/>
            <person name="Richards S."/>
            <person name="Bandaranaike D."/>
            <person name="Bellair M."/>
            <person name="Blankenburg K."/>
            <person name="Chao H."/>
            <person name="Dinh H."/>
            <person name="Doddapaneni H."/>
            <person name="Dugan-Rocha S."/>
            <person name="Elkadiri S."/>
            <person name="Gnanaolivu R."/>
            <person name="Hernandez B."/>
            <person name="Skinner E."/>
            <person name="Javaid M."/>
            <person name="Lee S."/>
            <person name="Li M."/>
            <person name="Ming W."/>
            <person name="Munidasa M."/>
            <person name="Muniz J."/>
            <person name="Nguyen L."/>
            <person name="Hughes D."/>
            <person name="Osuji N."/>
            <person name="Pu L.-L."/>
            <person name="Puazo M."/>
            <person name="Qu C."/>
            <person name="Quiroz J."/>
            <person name="Raj R."/>
            <person name="Weissenberger G."/>
            <person name="Xin Y."/>
            <person name="Zou X."/>
            <person name="Han Y."/>
            <person name="Worley K."/>
            <person name="Muzny D."/>
            <person name="Gibbs R."/>
        </authorList>
    </citation>
    <scope>NUCLEOTIDE SEQUENCE</scope>
    <source>
        <strain evidence="5">Sampled in the wild</strain>
    </source>
</reference>
<feature type="coiled-coil region" evidence="3">
    <location>
        <begin position="91"/>
        <end position="224"/>
    </location>
</feature>
<evidence type="ECO:0000256" key="2">
    <source>
        <dbReference type="ARBA" id="ARBA00023054"/>
    </source>
</evidence>
<feature type="domain" description="Lebercilin" evidence="4">
    <location>
        <begin position="81"/>
        <end position="266"/>
    </location>
</feature>
<dbReference type="PANTHER" id="PTHR16650">
    <property type="entry name" value="C21ORF13-RELATED"/>
    <property type="match status" value="1"/>
</dbReference>
<reference evidence="5" key="1">
    <citation type="submission" date="2013-04" db="EMBL/GenBank/DDBJ databases">
        <authorList>
            <person name="Qu J."/>
            <person name="Murali S.C."/>
            <person name="Bandaranaike D."/>
            <person name="Bellair M."/>
            <person name="Blankenburg K."/>
            <person name="Chao H."/>
            <person name="Dinh H."/>
            <person name="Doddapaneni H."/>
            <person name="Downs B."/>
            <person name="Dugan-Rocha S."/>
            <person name="Elkadiri S."/>
            <person name="Gnanaolivu R.D."/>
            <person name="Hernandez B."/>
            <person name="Javaid M."/>
            <person name="Jayaseelan J.C."/>
            <person name="Lee S."/>
            <person name="Li M."/>
            <person name="Ming W."/>
            <person name="Munidasa M."/>
            <person name="Muniz J."/>
            <person name="Nguyen L."/>
            <person name="Ongeri F."/>
            <person name="Osuji N."/>
            <person name="Pu L.-L."/>
            <person name="Puazo M."/>
            <person name="Qu C."/>
            <person name="Quiroz J."/>
            <person name="Raj R."/>
            <person name="Weissenberger G."/>
            <person name="Xin Y."/>
            <person name="Zou X."/>
            <person name="Han Y."/>
            <person name="Richards S."/>
            <person name="Worley K."/>
            <person name="Muzny D."/>
            <person name="Gibbs R."/>
        </authorList>
    </citation>
    <scope>NUCLEOTIDE SEQUENCE</scope>
    <source>
        <strain evidence="5">Sampled in the wild</strain>
    </source>
</reference>
<evidence type="ECO:0000256" key="1">
    <source>
        <dbReference type="ARBA" id="ARBA00010229"/>
    </source>
</evidence>
<evidence type="ECO:0000313" key="5">
    <source>
        <dbReference type="EMBL" id="KAG8235208.1"/>
    </source>
</evidence>
<dbReference type="PANTHER" id="PTHR16650:SF6">
    <property type="entry name" value="GH21622P"/>
    <property type="match status" value="1"/>
</dbReference>
<protein>
    <recommendedName>
        <fullName evidence="4">Lebercilin domain-containing protein</fullName>
    </recommendedName>
</protein>
<comment type="similarity">
    <text evidence="1">Belongs to the LCA5 family.</text>
</comment>
<dbReference type="EMBL" id="KZ308887">
    <property type="protein sequence ID" value="KAG8235208.1"/>
    <property type="molecule type" value="Genomic_DNA"/>
</dbReference>
<organism evidence="5 6">
    <name type="scientific">Ladona fulva</name>
    <name type="common">Scarce chaser dragonfly</name>
    <name type="synonym">Libellula fulva</name>
    <dbReference type="NCBI Taxonomy" id="123851"/>
    <lineage>
        <taxon>Eukaryota</taxon>
        <taxon>Metazoa</taxon>
        <taxon>Ecdysozoa</taxon>
        <taxon>Arthropoda</taxon>
        <taxon>Hexapoda</taxon>
        <taxon>Insecta</taxon>
        <taxon>Pterygota</taxon>
        <taxon>Palaeoptera</taxon>
        <taxon>Odonata</taxon>
        <taxon>Epiprocta</taxon>
        <taxon>Anisoptera</taxon>
        <taxon>Libelluloidea</taxon>
        <taxon>Libellulidae</taxon>
        <taxon>Ladona</taxon>
    </lineage>
</organism>
<dbReference type="Pfam" id="PF15619">
    <property type="entry name" value="Lebercilin"/>
    <property type="match status" value="1"/>
</dbReference>
<sequence length="269" mass="31617">MASRRENLQNPQKYEINCMGEPTVSLSDAKVSSNRRSIILHQHQQQVIPEEISPYVTSHTLSNRLYALKYPANCNTGLIGEKIMSTKIIKMKELESELNLRRSQLNEVIAENRVLKALQRRQELALKNYEQSKGQLPQLIQSHSEEIKVLKTKCKKMSAQNRDLEKKLREREAELQTLQDQHKHLLKLSKDRNLGERERLQEEVTYLKQMMESMEAQVQDLSKKRAIEHKVHQQQMQSEISRSKECRKALLCAEKQIHHLEDILKYHTY</sequence>
<dbReference type="InterPro" id="IPR028933">
    <property type="entry name" value="Lebercilin_dom"/>
</dbReference>
<gene>
    <name evidence="5" type="ORF">J437_LFUL015896</name>
</gene>
<dbReference type="AlphaFoldDB" id="A0A8K0KJ22"/>
<proteinExistence type="inferred from homology"/>